<dbReference type="SUPFAM" id="SSF53613">
    <property type="entry name" value="Ribokinase-like"/>
    <property type="match status" value="1"/>
</dbReference>
<dbReference type="EMBL" id="JAFKCZ010000001">
    <property type="protein sequence ID" value="MBN7795279.1"/>
    <property type="molecule type" value="Genomic_DNA"/>
</dbReference>
<dbReference type="GO" id="GO:0008673">
    <property type="term" value="F:2-dehydro-3-deoxygluconokinase activity"/>
    <property type="evidence" value="ECO:0007669"/>
    <property type="project" value="TreeGrafter"/>
</dbReference>
<dbReference type="Pfam" id="PF00294">
    <property type="entry name" value="PfkB"/>
    <property type="match status" value="1"/>
</dbReference>
<dbReference type="GO" id="GO:0006974">
    <property type="term" value="P:DNA damage response"/>
    <property type="evidence" value="ECO:0007669"/>
    <property type="project" value="TreeGrafter"/>
</dbReference>
<evidence type="ECO:0000256" key="1">
    <source>
        <dbReference type="ARBA" id="ARBA00010688"/>
    </source>
</evidence>
<dbReference type="GO" id="GO:0005829">
    <property type="term" value="C:cytosol"/>
    <property type="evidence" value="ECO:0007669"/>
    <property type="project" value="TreeGrafter"/>
</dbReference>
<proteinExistence type="inferred from homology"/>
<dbReference type="GO" id="GO:0019698">
    <property type="term" value="P:D-galacturonate catabolic process"/>
    <property type="evidence" value="ECO:0007669"/>
    <property type="project" value="TreeGrafter"/>
</dbReference>
<evidence type="ECO:0000259" key="4">
    <source>
        <dbReference type="Pfam" id="PF00294"/>
    </source>
</evidence>
<protein>
    <submittedName>
        <fullName evidence="5">Sugar kinase</fullName>
    </submittedName>
</protein>
<comment type="similarity">
    <text evidence="1">Belongs to the carbohydrate kinase PfkB family.</text>
</comment>
<feature type="domain" description="Carbohydrate kinase PfkB" evidence="4">
    <location>
        <begin position="11"/>
        <end position="297"/>
    </location>
</feature>
<dbReference type="CDD" id="cd01166">
    <property type="entry name" value="KdgK"/>
    <property type="match status" value="1"/>
</dbReference>
<name>A0A939DC26_9GAMM</name>
<dbReference type="InterPro" id="IPR011611">
    <property type="entry name" value="PfkB_dom"/>
</dbReference>
<dbReference type="InterPro" id="IPR029056">
    <property type="entry name" value="Ribokinase-like"/>
</dbReference>
<keyword evidence="3 5" id="KW-0418">Kinase</keyword>
<keyword evidence="6" id="KW-1185">Reference proteome</keyword>
<organism evidence="5 6">
    <name type="scientific">Parahaliea mediterranea</name>
    <dbReference type="NCBI Taxonomy" id="651086"/>
    <lineage>
        <taxon>Bacteria</taxon>
        <taxon>Pseudomonadati</taxon>
        <taxon>Pseudomonadota</taxon>
        <taxon>Gammaproteobacteria</taxon>
        <taxon>Cellvibrionales</taxon>
        <taxon>Halieaceae</taxon>
        <taxon>Parahaliea</taxon>
    </lineage>
</organism>
<accession>A0A939DC26</accession>
<comment type="caution">
    <text evidence="5">The sequence shown here is derived from an EMBL/GenBank/DDBJ whole genome shotgun (WGS) entry which is preliminary data.</text>
</comment>
<dbReference type="AlphaFoldDB" id="A0A939DC26"/>
<dbReference type="GO" id="GO:0042840">
    <property type="term" value="P:D-glucuronate catabolic process"/>
    <property type="evidence" value="ECO:0007669"/>
    <property type="project" value="TreeGrafter"/>
</dbReference>
<dbReference type="RefSeq" id="WP_206558711.1">
    <property type="nucleotide sequence ID" value="NZ_JAFKCZ010000001.1"/>
</dbReference>
<dbReference type="PANTHER" id="PTHR43085:SF15">
    <property type="entry name" value="2-DEHYDRO-3-DEOXYGLUCONOKINASE"/>
    <property type="match status" value="1"/>
</dbReference>
<dbReference type="Proteomes" id="UP000664303">
    <property type="component" value="Unassembled WGS sequence"/>
</dbReference>
<dbReference type="Gene3D" id="3.40.1190.20">
    <property type="match status" value="1"/>
</dbReference>
<evidence type="ECO:0000313" key="6">
    <source>
        <dbReference type="Proteomes" id="UP000664303"/>
    </source>
</evidence>
<dbReference type="PANTHER" id="PTHR43085">
    <property type="entry name" value="HEXOKINASE FAMILY MEMBER"/>
    <property type="match status" value="1"/>
</dbReference>
<dbReference type="InterPro" id="IPR050306">
    <property type="entry name" value="PfkB_Carbo_kinase"/>
</dbReference>
<keyword evidence="2" id="KW-0808">Transferase</keyword>
<evidence type="ECO:0000256" key="3">
    <source>
        <dbReference type="ARBA" id="ARBA00022777"/>
    </source>
</evidence>
<gene>
    <name evidence="5" type="ORF">JYP50_01665</name>
</gene>
<evidence type="ECO:0000313" key="5">
    <source>
        <dbReference type="EMBL" id="MBN7795279.1"/>
    </source>
</evidence>
<reference evidence="5" key="1">
    <citation type="submission" date="2021-02" db="EMBL/GenBank/DDBJ databases">
        <title>PHA producing bacteria isolated from coastal sediment in Guangdong, Shenzhen.</title>
        <authorList>
            <person name="Zheng W."/>
            <person name="Yu S."/>
            <person name="Huang Y."/>
        </authorList>
    </citation>
    <scope>NUCLEOTIDE SEQUENCE</scope>
    <source>
        <strain evidence="5">TN14-10</strain>
    </source>
</reference>
<evidence type="ECO:0000256" key="2">
    <source>
        <dbReference type="ARBA" id="ARBA00022679"/>
    </source>
</evidence>
<sequence>MALSTARDRAARVCCIGEVMLEFAPCGGARDYRLAYGGDTYNTAVYLARKGVAVEYLTALGDDAFSDEILAELRREGVRCDNVHRSVGQQPGLYVISNDADGERAFHYWRDSSPVRALFDGPMAPPRCEVVYFSGITLAVIRRGLDHFLAMLDTLRGRGAAIVMDCNYRARQWASNAEAREIYRQVLPRCDLLFSGVDDECALWGDGEVEASHARYRAAGISEVLVRDSALVTHLFTGGDYLSVRAERTSPVDTTGAGDAFNAACLAGRLQGLDWRAAIVAAQHLAARVVQARGAVIAPSAMD</sequence>